<proteinExistence type="predicted"/>
<keyword evidence="2" id="KW-1185">Reference proteome</keyword>
<dbReference type="InterPro" id="IPR036770">
    <property type="entry name" value="Ankyrin_rpt-contain_sf"/>
</dbReference>
<gene>
    <name evidence="1" type="ORF">LNAOJCKE_4400</name>
</gene>
<organism evidence="1 2">
    <name type="scientific">Methylorubrum aminovorans</name>
    <dbReference type="NCBI Taxonomy" id="269069"/>
    <lineage>
        <taxon>Bacteria</taxon>
        <taxon>Pseudomonadati</taxon>
        <taxon>Pseudomonadota</taxon>
        <taxon>Alphaproteobacteria</taxon>
        <taxon>Hyphomicrobiales</taxon>
        <taxon>Methylobacteriaceae</taxon>
        <taxon>Methylorubrum</taxon>
    </lineage>
</organism>
<reference evidence="1" key="2">
    <citation type="submission" date="2021-08" db="EMBL/GenBank/DDBJ databases">
        <authorList>
            <person name="Tani A."/>
            <person name="Ola A."/>
            <person name="Ogura Y."/>
            <person name="Katsura K."/>
            <person name="Hayashi T."/>
        </authorList>
    </citation>
    <scope>NUCLEOTIDE SEQUENCE</scope>
    <source>
        <strain evidence="1">NBRC 15686</strain>
    </source>
</reference>
<evidence type="ECO:0008006" key="3">
    <source>
        <dbReference type="Google" id="ProtNLM"/>
    </source>
</evidence>
<dbReference type="Gene3D" id="1.25.40.20">
    <property type="entry name" value="Ankyrin repeat-containing domain"/>
    <property type="match status" value="1"/>
</dbReference>
<name>A0ABQ4UJJ0_9HYPH</name>
<dbReference type="RefSeq" id="WP_238227669.1">
    <property type="nucleotide sequence ID" value="NZ_BAAADH010000090.1"/>
</dbReference>
<dbReference type="Proteomes" id="UP001055039">
    <property type="component" value="Unassembled WGS sequence"/>
</dbReference>
<comment type="caution">
    <text evidence="1">The sequence shown here is derived from an EMBL/GenBank/DDBJ whole genome shotgun (WGS) entry which is preliminary data.</text>
</comment>
<protein>
    <recommendedName>
        <fullName evidence="3">Ankyrin repeat domain-containing protein</fullName>
    </recommendedName>
</protein>
<evidence type="ECO:0000313" key="2">
    <source>
        <dbReference type="Proteomes" id="UP001055039"/>
    </source>
</evidence>
<accession>A0ABQ4UJJ0</accession>
<evidence type="ECO:0000313" key="1">
    <source>
        <dbReference type="EMBL" id="GJE67173.1"/>
    </source>
</evidence>
<dbReference type="SUPFAM" id="SSF48403">
    <property type="entry name" value="Ankyrin repeat"/>
    <property type="match status" value="1"/>
</dbReference>
<reference evidence="1" key="1">
    <citation type="journal article" date="2021" name="Front. Microbiol.">
        <title>Comprehensive Comparative Genomics and Phenotyping of Methylobacterium Species.</title>
        <authorList>
            <person name="Alessa O."/>
            <person name="Ogura Y."/>
            <person name="Fujitani Y."/>
            <person name="Takami H."/>
            <person name="Hayashi T."/>
            <person name="Sahin N."/>
            <person name="Tani A."/>
        </authorList>
    </citation>
    <scope>NUCLEOTIDE SEQUENCE</scope>
    <source>
        <strain evidence="1">NBRC 15686</strain>
    </source>
</reference>
<sequence length="220" mass="23590">MSLVWDGITTRGVVSEGSAAERHRLADAAKAYDWTTVLALLHEHPGLVNTTRPGGVSLFAPLHQAAHGNAPPGVLEALIGLGAWRMLLNARGERPVDVAERCGHGRAAEILRPVLRRRVPAGILAAMQAHFHAVIRGRADDLVRKASLRLPELGPLLEVPGDEPVWFAVPGMYGGFAYRLRSDGVEAVLVAESWCRVVGGSGQRHEITSAGSRLVEEGFV</sequence>
<dbReference type="EMBL" id="BPRC01000023">
    <property type="protein sequence ID" value="GJE67173.1"/>
    <property type="molecule type" value="Genomic_DNA"/>
</dbReference>